<dbReference type="PROSITE" id="PS00434">
    <property type="entry name" value="HSF_DOMAIN"/>
    <property type="match status" value="1"/>
</dbReference>
<dbReference type="GO" id="GO:0043565">
    <property type="term" value="F:sequence-specific DNA binding"/>
    <property type="evidence" value="ECO:0007669"/>
    <property type="project" value="InterPro"/>
</dbReference>
<evidence type="ECO:0000256" key="2">
    <source>
        <dbReference type="ARBA" id="ARBA00023015"/>
    </source>
</evidence>
<dbReference type="PRINTS" id="PR00056">
    <property type="entry name" value="HSFDOMAIN"/>
</dbReference>
<dbReference type="PANTHER" id="PTHR10015:SF427">
    <property type="entry name" value="HEAT SHOCK FACTOR PROTEIN"/>
    <property type="match status" value="1"/>
</dbReference>
<dbReference type="GO" id="GO:0003700">
    <property type="term" value="F:DNA-binding transcription factor activity"/>
    <property type="evidence" value="ECO:0007669"/>
    <property type="project" value="InterPro"/>
</dbReference>
<evidence type="ECO:0000313" key="10">
    <source>
        <dbReference type="Proteomes" id="UP000014680"/>
    </source>
</evidence>
<dbReference type="Gene3D" id="1.10.10.10">
    <property type="entry name" value="Winged helix-like DNA-binding domain superfamily/Winged helix DNA-binding domain"/>
    <property type="match status" value="1"/>
</dbReference>
<dbReference type="OrthoDB" id="60033at2759"/>
<evidence type="ECO:0000256" key="4">
    <source>
        <dbReference type="ARBA" id="ARBA00023163"/>
    </source>
</evidence>
<keyword evidence="2" id="KW-0805">Transcription regulation</keyword>
<dbReference type="RefSeq" id="XP_004256262.1">
    <property type="nucleotide sequence ID" value="XM_004256214.1"/>
</dbReference>
<keyword evidence="5" id="KW-0539">Nucleus</keyword>
<dbReference type="Proteomes" id="UP000014680">
    <property type="component" value="Unassembled WGS sequence"/>
</dbReference>
<protein>
    <submittedName>
        <fullName evidence="9">Heat stress transcription factor C-1, putative</fullName>
    </submittedName>
</protein>
<keyword evidence="4" id="KW-0804">Transcription</keyword>
<evidence type="ECO:0000256" key="6">
    <source>
        <dbReference type="RuleBase" id="RU004020"/>
    </source>
</evidence>
<evidence type="ECO:0000256" key="7">
    <source>
        <dbReference type="SAM" id="Coils"/>
    </source>
</evidence>
<proteinExistence type="inferred from homology"/>
<evidence type="ECO:0000256" key="1">
    <source>
        <dbReference type="ARBA" id="ARBA00004123"/>
    </source>
</evidence>
<dbReference type="InterPro" id="IPR000232">
    <property type="entry name" value="HSF_DNA-bd"/>
</dbReference>
<name>A0A0A1UBB1_ENTIV</name>
<dbReference type="VEuPathDB" id="AmoebaDB:EIN_391460"/>
<comment type="similarity">
    <text evidence="6">Belongs to the HSF family.</text>
</comment>
<evidence type="ECO:0000259" key="8">
    <source>
        <dbReference type="PROSITE" id="PS00434"/>
    </source>
</evidence>
<feature type="domain" description="HSF-type DNA-binding" evidence="8">
    <location>
        <begin position="58"/>
        <end position="82"/>
    </location>
</feature>
<dbReference type="AlphaFoldDB" id="A0A0A1UBB1"/>
<dbReference type="InterPro" id="IPR036388">
    <property type="entry name" value="WH-like_DNA-bd_sf"/>
</dbReference>
<evidence type="ECO:0000256" key="3">
    <source>
        <dbReference type="ARBA" id="ARBA00023125"/>
    </source>
</evidence>
<dbReference type="FunFam" id="1.10.10.10:FF:000027">
    <property type="entry name" value="Heat shock transcription factor 1"/>
    <property type="match status" value="1"/>
</dbReference>
<dbReference type="InterPro" id="IPR036390">
    <property type="entry name" value="WH_DNA-bd_sf"/>
</dbReference>
<dbReference type="SMART" id="SM00415">
    <property type="entry name" value="HSF"/>
    <property type="match status" value="1"/>
</dbReference>
<feature type="coiled-coil region" evidence="7">
    <location>
        <begin position="112"/>
        <end position="163"/>
    </location>
</feature>
<accession>A0A0A1UBB1</accession>
<reference evidence="9 10" key="1">
    <citation type="submission" date="2012-10" db="EMBL/GenBank/DDBJ databases">
        <authorList>
            <person name="Zafar N."/>
            <person name="Inman J."/>
            <person name="Hall N."/>
            <person name="Lorenzi H."/>
            <person name="Caler E."/>
        </authorList>
    </citation>
    <scope>NUCLEOTIDE SEQUENCE [LARGE SCALE GENOMIC DNA]</scope>
    <source>
        <strain evidence="9 10">IP1</strain>
    </source>
</reference>
<dbReference type="OMA" id="WEFTHAK"/>
<sequence length="197" mass="23114">MEVITPNENPDNTPTPFIVKLYELVNDEKSKDLICWSHEQNRPGFVVLEPVQLAANVLPRFFKHSNFSSFVRQLNIYGFHKVDHPLGQCFHHPCFKEGHPELLSKIHRQQPKRAEAENAEMYRSLLQRLEELQKESVSTTNQLQQLNTMLFSLKGRIDEMEERMQSMTECLYFINMDESRYGQQKRNNPPPAAPSWK</sequence>
<organism evidence="9 10">
    <name type="scientific">Entamoeba invadens IP1</name>
    <dbReference type="NCBI Taxonomy" id="370355"/>
    <lineage>
        <taxon>Eukaryota</taxon>
        <taxon>Amoebozoa</taxon>
        <taxon>Evosea</taxon>
        <taxon>Archamoebae</taxon>
        <taxon>Mastigamoebida</taxon>
        <taxon>Entamoebidae</taxon>
        <taxon>Entamoeba</taxon>
    </lineage>
</organism>
<evidence type="ECO:0000313" key="9">
    <source>
        <dbReference type="EMBL" id="ELP89491.1"/>
    </source>
</evidence>
<dbReference type="EMBL" id="KB206629">
    <property type="protein sequence ID" value="ELP89491.1"/>
    <property type="molecule type" value="Genomic_DNA"/>
</dbReference>
<evidence type="ECO:0000256" key="5">
    <source>
        <dbReference type="ARBA" id="ARBA00023242"/>
    </source>
</evidence>
<dbReference type="GO" id="GO:0005634">
    <property type="term" value="C:nucleus"/>
    <property type="evidence" value="ECO:0007669"/>
    <property type="project" value="UniProtKB-SubCell"/>
</dbReference>
<dbReference type="GeneID" id="14888422"/>
<comment type="subcellular location">
    <subcellularLocation>
        <location evidence="1">Nucleus</location>
    </subcellularLocation>
</comment>
<dbReference type="SUPFAM" id="SSF46785">
    <property type="entry name" value="Winged helix' DNA-binding domain"/>
    <property type="match status" value="1"/>
</dbReference>
<keyword evidence="7" id="KW-0175">Coiled coil</keyword>
<keyword evidence="3" id="KW-0238">DNA-binding</keyword>
<gene>
    <name evidence="9" type="ORF">EIN_391460</name>
</gene>
<keyword evidence="10" id="KW-1185">Reference proteome</keyword>
<dbReference type="KEGG" id="eiv:EIN_391460"/>
<dbReference type="Pfam" id="PF00447">
    <property type="entry name" value="HSF_DNA-bind"/>
    <property type="match status" value="1"/>
</dbReference>
<dbReference type="PANTHER" id="PTHR10015">
    <property type="entry name" value="HEAT SHOCK TRANSCRIPTION FACTOR"/>
    <property type="match status" value="1"/>
</dbReference>